<sequence length="58" mass="7545">MKFEVLFYLDGKNHLINWLMYKSYEYQRDSFPDVESSRWRRLYFNQSIYEKIYQEYRR</sequence>
<organism evidence="1">
    <name type="scientific">marine sediment metagenome</name>
    <dbReference type="NCBI Taxonomy" id="412755"/>
    <lineage>
        <taxon>unclassified sequences</taxon>
        <taxon>metagenomes</taxon>
        <taxon>ecological metagenomes</taxon>
    </lineage>
</organism>
<protein>
    <submittedName>
        <fullName evidence="1">Uncharacterized protein</fullName>
    </submittedName>
</protein>
<comment type="caution">
    <text evidence="1">The sequence shown here is derived from an EMBL/GenBank/DDBJ whole genome shotgun (WGS) entry which is preliminary data.</text>
</comment>
<gene>
    <name evidence="1" type="ORF">LCGC14_1232520</name>
</gene>
<dbReference type="EMBL" id="LAZR01006589">
    <property type="protein sequence ID" value="KKM91045.1"/>
    <property type="molecule type" value="Genomic_DNA"/>
</dbReference>
<reference evidence="1" key="1">
    <citation type="journal article" date="2015" name="Nature">
        <title>Complex archaea that bridge the gap between prokaryotes and eukaryotes.</title>
        <authorList>
            <person name="Spang A."/>
            <person name="Saw J.H."/>
            <person name="Jorgensen S.L."/>
            <person name="Zaremba-Niedzwiedzka K."/>
            <person name="Martijn J."/>
            <person name="Lind A.E."/>
            <person name="van Eijk R."/>
            <person name="Schleper C."/>
            <person name="Guy L."/>
            <person name="Ettema T.J."/>
        </authorList>
    </citation>
    <scope>NUCLEOTIDE SEQUENCE</scope>
</reference>
<name>A0A0F9NQD3_9ZZZZ</name>
<dbReference type="AlphaFoldDB" id="A0A0F9NQD3"/>
<evidence type="ECO:0000313" key="1">
    <source>
        <dbReference type="EMBL" id="KKM91045.1"/>
    </source>
</evidence>
<proteinExistence type="predicted"/>
<accession>A0A0F9NQD3</accession>